<dbReference type="eggNOG" id="COG1944">
    <property type="taxonomic scope" value="Bacteria"/>
</dbReference>
<dbReference type="EMBL" id="AFEU01000003">
    <property type="protein sequence ID" value="EIJ78347.1"/>
    <property type="molecule type" value="Genomic_DNA"/>
</dbReference>
<dbReference type="Pfam" id="PF02624">
    <property type="entry name" value="YcaO"/>
    <property type="match status" value="1"/>
</dbReference>
<proteinExistence type="predicted"/>
<dbReference type="AlphaFoldDB" id="I3DVS6"/>
<accession>I3DVS6</accession>
<dbReference type="InterPro" id="IPR022291">
    <property type="entry name" value="Bacteriocin_synth_cyclodeHase"/>
</dbReference>
<dbReference type="Gene3D" id="3.30.1330.230">
    <property type="match status" value="1"/>
</dbReference>
<dbReference type="Gene3D" id="3.30.40.250">
    <property type="match status" value="1"/>
</dbReference>
<dbReference type="NCBIfam" id="TIGR03882">
    <property type="entry name" value="cyclo_dehyd_2"/>
    <property type="match status" value="1"/>
</dbReference>
<protein>
    <recommendedName>
        <fullName evidence="1">YcaO domain-containing protein</fullName>
    </recommendedName>
</protein>
<dbReference type="RefSeq" id="WP_004436721.1">
    <property type="nucleotide sequence ID" value="NZ_AFEU01000003.1"/>
</dbReference>
<organism evidence="2 3">
    <name type="scientific">Bacillus methanolicus PB1</name>
    <dbReference type="NCBI Taxonomy" id="997296"/>
    <lineage>
        <taxon>Bacteria</taxon>
        <taxon>Bacillati</taxon>
        <taxon>Bacillota</taxon>
        <taxon>Bacilli</taxon>
        <taxon>Bacillales</taxon>
        <taxon>Bacillaceae</taxon>
        <taxon>Bacillus</taxon>
    </lineage>
</organism>
<dbReference type="STRING" id="997296.PB1_12334"/>
<evidence type="ECO:0000259" key="1">
    <source>
        <dbReference type="PROSITE" id="PS51664"/>
    </source>
</evidence>
<name>I3DVS6_BACMT</name>
<dbReference type="PATRIC" id="fig|997296.3.peg.2600"/>
<dbReference type="NCBIfam" id="TIGR03604">
    <property type="entry name" value="TOMM_cyclo_SagD"/>
    <property type="match status" value="1"/>
</dbReference>
<evidence type="ECO:0000313" key="2">
    <source>
        <dbReference type="EMBL" id="EIJ78347.1"/>
    </source>
</evidence>
<dbReference type="PROSITE" id="PS51664">
    <property type="entry name" value="YCAO"/>
    <property type="match status" value="1"/>
</dbReference>
<dbReference type="OrthoDB" id="2379922at2"/>
<dbReference type="InterPro" id="IPR003776">
    <property type="entry name" value="YcaO-like_dom"/>
</dbReference>
<gene>
    <name evidence="2" type="ORF">PB1_12334</name>
</gene>
<keyword evidence="3" id="KW-1185">Reference proteome</keyword>
<dbReference type="Gene3D" id="3.40.50.720">
    <property type="entry name" value="NAD(P)-binding Rossmann-like Domain"/>
    <property type="match status" value="1"/>
</dbReference>
<comment type="caution">
    <text evidence="2">The sequence shown here is derived from an EMBL/GenBank/DDBJ whole genome shotgun (WGS) entry which is preliminary data.</text>
</comment>
<sequence length="648" mass="72844">MIAVVAVVGEGVLADYVYGELSSQYKVIRQTDFEAGIPETADLALVLHDAWNPSVHKKAEEVLRPTGTPWLRGFVSFGEGVVGPLVRPGTPGCSQCADLRHLMAGRDRKETWEIQQRLEAREGMPSDAWASRTGLLQLAHLLGAEAQRVLQGDQAYSEGRVYLINLKTLKSSWHSFLPDPLCPVCGGLPDDSPAAARISLQPSPKISTDSYRCRSMDDLSKVLVKDYLDQRTGFLNGKMYDLVPPFADVSVNLPLFTGDEGAAGRTHSYAASELTAILEGLERYCGLEPRGKRTVVYDSYRNLEDQALNPVKVGVHAKEQYVRPGFPFKPFNPDRPIHWVWGYSFLQERSILVPELLAYYSLGCGHQGFVYETSNGCALGGSLEEAIFYGILEVVERDSFLMTWYAQLTLPRLDPYSANDQELQLMIDRVRAVAGYDLYLFNSTMEHGIPSVWAMAKNRKEKGLNIICAAGAHPDPVRAVKSAVHELAAMMLTLDEKFEANREEYLRMLQDSSLVQNMDDHGMLYGLPEAEERLQFLLDDHRPLRTFDEEFKWKTRHADLTDDLKDILQVFRRLNLDVIVVDQTTPETKRNGLYCVKVLIPGMLPMTFGHHLTRITGLERVLKVPMELGYVKQPLTLEQLNPHPHPFP</sequence>
<feature type="domain" description="YcaO" evidence="1">
    <location>
        <begin position="264"/>
        <end position="648"/>
    </location>
</feature>
<dbReference type="PANTHER" id="PTHR37809:SF1">
    <property type="entry name" value="RIBOSOMAL PROTEIN S12 METHYLTHIOTRANSFERASE ACCESSORY FACTOR YCAO"/>
    <property type="match status" value="1"/>
</dbReference>
<reference evidence="2 3" key="1">
    <citation type="journal article" date="2012" name="Appl. Environ. Microbiol.">
        <title>Genome Sequence of Thermotolerant Bacillus methanolicus: Features and Regulation Related to Methylotrophy and Production of L-Lysine and L-Glutamate from Methanol.</title>
        <authorList>
            <person name="Heggeset T.M."/>
            <person name="Krog A."/>
            <person name="Balzer S."/>
            <person name="Wentzel A."/>
            <person name="Ellingsen T.E."/>
            <person name="Brautaset T."/>
        </authorList>
    </citation>
    <scope>NUCLEOTIDE SEQUENCE [LARGE SCALE GENOMIC DNA]</scope>
    <source>
        <strain evidence="2 3">PB1</strain>
    </source>
</reference>
<dbReference type="InterPro" id="IPR027624">
    <property type="entry name" value="TOMM_cyclo_SagD"/>
</dbReference>
<dbReference type="PANTHER" id="PTHR37809">
    <property type="entry name" value="RIBOSOMAL PROTEIN S12 METHYLTHIOTRANSFERASE ACCESSORY FACTOR YCAO"/>
    <property type="match status" value="1"/>
</dbReference>
<evidence type="ECO:0000313" key="3">
    <source>
        <dbReference type="Proteomes" id="UP000010523"/>
    </source>
</evidence>
<dbReference type="Gene3D" id="3.30.160.660">
    <property type="match status" value="1"/>
</dbReference>
<dbReference type="Proteomes" id="UP000010523">
    <property type="component" value="Unassembled WGS sequence"/>
</dbReference>